<reference evidence="2" key="1">
    <citation type="submission" date="2021-10" db="EMBL/GenBank/DDBJ databases">
        <title>Tropical sea cucumber genome reveals ecological adaptation and Cuvierian tubules defense mechanism.</title>
        <authorList>
            <person name="Chen T."/>
        </authorList>
    </citation>
    <scope>NUCLEOTIDE SEQUENCE</scope>
    <source>
        <strain evidence="2">Nanhai2018</strain>
        <tissue evidence="2">Muscle</tissue>
    </source>
</reference>
<evidence type="ECO:0000313" key="3">
    <source>
        <dbReference type="Proteomes" id="UP001152320"/>
    </source>
</evidence>
<dbReference type="EMBL" id="JAIZAY010000001">
    <property type="protein sequence ID" value="KAJ8049518.1"/>
    <property type="molecule type" value="Genomic_DNA"/>
</dbReference>
<accession>A0A9Q1CQH5</accession>
<keyword evidence="3" id="KW-1185">Reference proteome</keyword>
<comment type="caution">
    <text evidence="2">The sequence shown here is derived from an EMBL/GenBank/DDBJ whole genome shotgun (WGS) entry which is preliminary data.</text>
</comment>
<feature type="compositionally biased region" description="Basic and acidic residues" evidence="1">
    <location>
        <begin position="121"/>
        <end position="130"/>
    </location>
</feature>
<organism evidence="2 3">
    <name type="scientific">Holothuria leucospilota</name>
    <name type="common">Black long sea cucumber</name>
    <name type="synonym">Mertensiothuria leucospilota</name>
    <dbReference type="NCBI Taxonomy" id="206669"/>
    <lineage>
        <taxon>Eukaryota</taxon>
        <taxon>Metazoa</taxon>
        <taxon>Echinodermata</taxon>
        <taxon>Eleutherozoa</taxon>
        <taxon>Echinozoa</taxon>
        <taxon>Holothuroidea</taxon>
        <taxon>Aspidochirotacea</taxon>
        <taxon>Aspidochirotida</taxon>
        <taxon>Holothuriidae</taxon>
        <taxon>Holothuria</taxon>
    </lineage>
</organism>
<dbReference type="Proteomes" id="UP001152320">
    <property type="component" value="Chromosome 1"/>
</dbReference>
<name>A0A9Q1CQH5_HOLLE</name>
<evidence type="ECO:0000313" key="2">
    <source>
        <dbReference type="EMBL" id="KAJ8049518.1"/>
    </source>
</evidence>
<proteinExistence type="predicted"/>
<dbReference type="AlphaFoldDB" id="A0A9Q1CQH5"/>
<protein>
    <submittedName>
        <fullName evidence="2">Uncharacterized protein</fullName>
    </submittedName>
</protein>
<sequence length="398" mass="46491">MKNKMEDENVRKYDLFETEHTELDKLAFQGLSRKNQQIVWSKHYMCERLGQDFYDQYVRIGILVEEEVLDISEDPNAIISEHTQYKTEVRFYHKLFCEWYAAQHLSAYASRDNVTFDPWEESGKSERSYSDEDSVQNDNEEEPEYGNNIVRQTDHYLKYLDPFDLQHVYLFSCGLNRVAADKLIGYLKTREDATEFAILCILEKMGKVKDVLKDVEDFCLDQVQINDFENLLLQRSTIQLLEIATANKISISEVCLNDCYSTVDLRGGNHLQFKSDLSMPVLTTLKQLRILEVGREITSEEFTGILQYSSKCLALKELVFWSCLLPLSVQAESVSVLRSRNVKVIWNPRFGVLSYLPYQLNLQSCLWERTDGGGVMTYENYQSEIGYLWQRYGGIRRQ</sequence>
<feature type="region of interest" description="Disordered" evidence="1">
    <location>
        <begin position="119"/>
        <end position="147"/>
    </location>
</feature>
<gene>
    <name evidence="2" type="ORF">HOLleu_02298</name>
</gene>
<feature type="compositionally biased region" description="Acidic residues" evidence="1">
    <location>
        <begin position="131"/>
        <end position="144"/>
    </location>
</feature>
<evidence type="ECO:0000256" key="1">
    <source>
        <dbReference type="SAM" id="MobiDB-lite"/>
    </source>
</evidence>